<evidence type="ECO:0000313" key="1">
    <source>
        <dbReference type="EMBL" id="KAL3884341.1"/>
    </source>
</evidence>
<evidence type="ECO:0008006" key="3">
    <source>
        <dbReference type="Google" id="ProtNLM"/>
    </source>
</evidence>
<reference evidence="1 2" key="1">
    <citation type="submission" date="2024-11" db="EMBL/GenBank/DDBJ databases">
        <title>Chromosome-level genome assembly of the freshwater bivalve Anodonta woodiana.</title>
        <authorList>
            <person name="Chen X."/>
        </authorList>
    </citation>
    <scope>NUCLEOTIDE SEQUENCE [LARGE SCALE GENOMIC DNA]</scope>
    <source>
        <strain evidence="1">MN2024</strain>
        <tissue evidence="1">Gills</tissue>
    </source>
</reference>
<dbReference type="EMBL" id="JBJQND010000002">
    <property type="protein sequence ID" value="KAL3884341.1"/>
    <property type="molecule type" value="Genomic_DNA"/>
</dbReference>
<organism evidence="1 2">
    <name type="scientific">Sinanodonta woodiana</name>
    <name type="common">Chinese pond mussel</name>
    <name type="synonym">Anodonta woodiana</name>
    <dbReference type="NCBI Taxonomy" id="1069815"/>
    <lineage>
        <taxon>Eukaryota</taxon>
        <taxon>Metazoa</taxon>
        <taxon>Spiralia</taxon>
        <taxon>Lophotrochozoa</taxon>
        <taxon>Mollusca</taxon>
        <taxon>Bivalvia</taxon>
        <taxon>Autobranchia</taxon>
        <taxon>Heteroconchia</taxon>
        <taxon>Palaeoheterodonta</taxon>
        <taxon>Unionida</taxon>
        <taxon>Unionoidea</taxon>
        <taxon>Unionidae</taxon>
        <taxon>Unioninae</taxon>
        <taxon>Sinanodonta</taxon>
    </lineage>
</organism>
<proteinExistence type="predicted"/>
<dbReference type="Proteomes" id="UP001634394">
    <property type="component" value="Unassembled WGS sequence"/>
</dbReference>
<dbReference type="AlphaFoldDB" id="A0ABD3XFD0"/>
<keyword evidence="2" id="KW-1185">Reference proteome</keyword>
<sequence>MFLHCLTVGHDQSNPVRYLYSLYFLLVQATTAKTTPVTTHVTNPPSISCLECTNDTSGCEHTYQPVTCSYPNNYCINDLTNNGDASRVIIRRCGNYDECVNDWWQTYSDNELCKNFNQDTPYNVAFNCKFCCVKDACNEKINPPKETNFVKN</sequence>
<name>A0ABD3XFD0_SINWO</name>
<gene>
    <name evidence="1" type="ORF">ACJMK2_024488</name>
</gene>
<dbReference type="CDD" id="cd00117">
    <property type="entry name" value="TFP"/>
    <property type="match status" value="1"/>
</dbReference>
<evidence type="ECO:0000313" key="2">
    <source>
        <dbReference type="Proteomes" id="UP001634394"/>
    </source>
</evidence>
<comment type="caution">
    <text evidence="1">The sequence shown here is derived from an EMBL/GenBank/DDBJ whole genome shotgun (WGS) entry which is preliminary data.</text>
</comment>
<protein>
    <recommendedName>
        <fullName evidence="3">Sodefrin-like factor</fullName>
    </recommendedName>
</protein>
<accession>A0ABD3XFD0</accession>